<name>A0A8J8CEF5_9ARCH</name>
<keyword evidence="2 5" id="KW-0812">Transmembrane</keyword>
<dbReference type="Pfam" id="PF01040">
    <property type="entry name" value="UbiA"/>
    <property type="match status" value="1"/>
</dbReference>
<comment type="caution">
    <text evidence="6">The sequence shown here is derived from an EMBL/GenBank/DDBJ whole genome shotgun (WGS) entry which is preliminary data.</text>
</comment>
<feature type="transmembrane region" description="Helical" evidence="5">
    <location>
        <begin position="192"/>
        <end position="215"/>
    </location>
</feature>
<dbReference type="EMBL" id="JAGVSJ010000014">
    <property type="protein sequence ID" value="MBX8632085.1"/>
    <property type="molecule type" value="Genomic_DNA"/>
</dbReference>
<dbReference type="Proteomes" id="UP000716004">
    <property type="component" value="Unassembled WGS sequence"/>
</dbReference>
<accession>A0A8J8CEF5</accession>
<evidence type="ECO:0000313" key="7">
    <source>
        <dbReference type="EMBL" id="MBX8643390.1"/>
    </source>
</evidence>
<evidence type="ECO:0000256" key="5">
    <source>
        <dbReference type="SAM" id="Phobius"/>
    </source>
</evidence>
<organism evidence="6 8">
    <name type="scientific">Candidatus Sysuiplasma superficiale</name>
    <dbReference type="NCBI Taxonomy" id="2823368"/>
    <lineage>
        <taxon>Archaea</taxon>
        <taxon>Methanobacteriati</taxon>
        <taxon>Thermoplasmatota</taxon>
        <taxon>Thermoplasmata</taxon>
        <taxon>Candidatus Sysuiplasmatales</taxon>
        <taxon>Candidatus Sysuiplasmataceae</taxon>
        <taxon>Candidatus Sysuiplasma</taxon>
    </lineage>
</organism>
<dbReference type="CDD" id="cd13961">
    <property type="entry name" value="PT_UbiA_DGGGPS"/>
    <property type="match status" value="1"/>
</dbReference>
<sequence length="276" mass="29335">MVRFSDFIRLIRYGNCAMSAVAALLGALVSRGPDVLLHPEAAGAAMAVVFLFTGAGNTINDYLDAEIDRKAHPERPIPSGTVERSEAKSFSVIMFSASLLISLFINLPAVGIVVLSLAVMLFYEFRLKKAGISGNLAIAWLTASLFLFGAVSVGSAAAVWALFVTSFMATLGREIIKDIQDVESDRGSRKTLPMSIGIGGSRIVASVSIAAAVAVSPFPFMLHQFSYPYLAVVAVADMMFIYSALQQYSSPARAQSSTKMAMYVALLAFLVGALGV</sequence>
<evidence type="ECO:0000313" key="8">
    <source>
        <dbReference type="Proteomes" id="UP000716004"/>
    </source>
</evidence>
<dbReference type="InterPro" id="IPR050475">
    <property type="entry name" value="Prenyltransferase_related"/>
</dbReference>
<dbReference type="Proteomes" id="UP000750197">
    <property type="component" value="Unassembled WGS sequence"/>
</dbReference>
<gene>
    <name evidence="6" type="ORF">J9259_06170</name>
    <name evidence="7" type="ORF">KIY12_01485</name>
</gene>
<proteinExistence type="predicted"/>
<dbReference type="PANTHER" id="PTHR42723">
    <property type="entry name" value="CHLOROPHYLL SYNTHASE"/>
    <property type="match status" value="1"/>
</dbReference>
<comment type="subcellular location">
    <subcellularLocation>
        <location evidence="1">Cell membrane</location>
        <topology evidence="1">Multi-pass membrane protein</topology>
    </subcellularLocation>
</comment>
<evidence type="ECO:0000256" key="2">
    <source>
        <dbReference type="ARBA" id="ARBA00022692"/>
    </source>
</evidence>
<protein>
    <submittedName>
        <fullName evidence="6">Geranylgeranylglycerol-phosphate geranylgeranyltransferase</fullName>
    </submittedName>
</protein>
<reference evidence="6" key="1">
    <citation type="submission" date="2021-04" db="EMBL/GenBank/DDBJ databases">
        <title>Genomic insights into ecological role and evolution of a novel Thermoplasmata order Candidatus Sysuiplasmatales.</title>
        <authorList>
            <person name="Yuan Y."/>
        </authorList>
    </citation>
    <scope>NUCLEOTIDE SEQUENCE</scope>
    <source>
        <strain evidence="7">TUT19-bin139</strain>
        <strain evidence="6">YP2-bin.285</strain>
    </source>
</reference>
<dbReference type="GO" id="GO:0016765">
    <property type="term" value="F:transferase activity, transferring alkyl or aryl (other than methyl) groups"/>
    <property type="evidence" value="ECO:0007669"/>
    <property type="project" value="InterPro"/>
</dbReference>
<keyword evidence="4 5" id="KW-0472">Membrane</keyword>
<dbReference type="EMBL" id="JAHEAC010000006">
    <property type="protein sequence ID" value="MBX8643390.1"/>
    <property type="molecule type" value="Genomic_DNA"/>
</dbReference>
<keyword evidence="3 5" id="KW-1133">Transmembrane helix</keyword>
<evidence type="ECO:0000256" key="1">
    <source>
        <dbReference type="ARBA" id="ARBA00004651"/>
    </source>
</evidence>
<dbReference type="InterPro" id="IPR000537">
    <property type="entry name" value="UbiA_prenyltransferase"/>
</dbReference>
<feature type="transmembrane region" description="Helical" evidence="5">
    <location>
        <begin position="143"/>
        <end position="171"/>
    </location>
</feature>
<dbReference type="GO" id="GO:0005886">
    <property type="term" value="C:plasma membrane"/>
    <property type="evidence" value="ECO:0007669"/>
    <property type="project" value="UniProtKB-SubCell"/>
</dbReference>
<dbReference type="Gene3D" id="1.20.120.1780">
    <property type="entry name" value="UbiA prenyltransferase"/>
    <property type="match status" value="1"/>
</dbReference>
<dbReference type="InterPro" id="IPR044878">
    <property type="entry name" value="UbiA_sf"/>
</dbReference>
<dbReference type="Gene3D" id="1.10.357.140">
    <property type="entry name" value="UbiA prenyltransferase"/>
    <property type="match status" value="1"/>
</dbReference>
<feature type="transmembrane region" description="Helical" evidence="5">
    <location>
        <begin position="227"/>
        <end position="245"/>
    </location>
</feature>
<dbReference type="AlphaFoldDB" id="A0A8J8CEF5"/>
<evidence type="ECO:0000256" key="4">
    <source>
        <dbReference type="ARBA" id="ARBA00023136"/>
    </source>
</evidence>
<dbReference type="PANTHER" id="PTHR42723:SF1">
    <property type="entry name" value="CHLOROPHYLL SYNTHASE, CHLOROPLASTIC"/>
    <property type="match status" value="1"/>
</dbReference>
<evidence type="ECO:0000313" key="6">
    <source>
        <dbReference type="EMBL" id="MBX8632085.1"/>
    </source>
</evidence>
<feature type="transmembrane region" description="Helical" evidence="5">
    <location>
        <begin position="92"/>
        <end position="123"/>
    </location>
</feature>
<evidence type="ECO:0000256" key="3">
    <source>
        <dbReference type="ARBA" id="ARBA00022989"/>
    </source>
</evidence>
<feature type="transmembrane region" description="Helical" evidence="5">
    <location>
        <begin position="41"/>
        <end position="60"/>
    </location>
</feature>
<feature type="transmembrane region" description="Helical" evidence="5">
    <location>
        <begin position="257"/>
        <end position="275"/>
    </location>
</feature>